<dbReference type="PANTHER" id="PTHR31102:SF1">
    <property type="entry name" value="CATION_H+ EXCHANGER DOMAIN-CONTAINING PROTEIN"/>
    <property type="match status" value="1"/>
</dbReference>
<dbReference type="GO" id="GO:0098662">
    <property type="term" value="P:inorganic cation transmembrane transport"/>
    <property type="evidence" value="ECO:0007669"/>
    <property type="project" value="TreeGrafter"/>
</dbReference>
<proteinExistence type="inferred from homology"/>
<name>A0A183E2I3_9BILA</name>
<comment type="similarity">
    <text evidence="1">Belongs to the monovalent cation:proton antiporter 1 (CPA1) transporter (TC 2.A.36) family.</text>
</comment>
<feature type="transmembrane region" description="Helical" evidence="2">
    <location>
        <begin position="34"/>
        <end position="63"/>
    </location>
</feature>
<evidence type="ECO:0000256" key="2">
    <source>
        <dbReference type="SAM" id="Phobius"/>
    </source>
</evidence>
<feature type="transmembrane region" description="Helical" evidence="2">
    <location>
        <begin position="140"/>
        <end position="164"/>
    </location>
</feature>
<reference evidence="5" key="1">
    <citation type="submission" date="2016-06" db="UniProtKB">
        <authorList>
            <consortium name="WormBaseParasite"/>
        </authorList>
    </citation>
    <scope>IDENTIFICATION</scope>
</reference>
<dbReference type="OrthoDB" id="423807at2759"/>
<dbReference type="EMBL" id="UYRT01082117">
    <property type="protein sequence ID" value="VDN25508.1"/>
    <property type="molecule type" value="Genomic_DNA"/>
</dbReference>
<reference evidence="3 4" key="2">
    <citation type="submission" date="2018-11" db="EMBL/GenBank/DDBJ databases">
        <authorList>
            <consortium name="Pathogen Informatics"/>
        </authorList>
    </citation>
    <scope>NUCLEOTIDE SEQUENCE [LARGE SCALE GENOMIC DNA]</scope>
</reference>
<keyword evidence="2" id="KW-0472">Membrane</keyword>
<keyword evidence="2" id="KW-1133">Transmembrane helix</keyword>
<organism evidence="5">
    <name type="scientific">Gongylonema pulchrum</name>
    <dbReference type="NCBI Taxonomy" id="637853"/>
    <lineage>
        <taxon>Eukaryota</taxon>
        <taxon>Metazoa</taxon>
        <taxon>Ecdysozoa</taxon>
        <taxon>Nematoda</taxon>
        <taxon>Chromadorea</taxon>
        <taxon>Rhabditida</taxon>
        <taxon>Spirurina</taxon>
        <taxon>Spiruromorpha</taxon>
        <taxon>Spiruroidea</taxon>
        <taxon>Gongylonematidae</taxon>
        <taxon>Gongylonema</taxon>
    </lineage>
</organism>
<evidence type="ECO:0000313" key="5">
    <source>
        <dbReference type="WBParaSite" id="GPUH_0001519401-mRNA-1"/>
    </source>
</evidence>
<feature type="transmembrane region" description="Helical" evidence="2">
    <location>
        <begin position="111"/>
        <end position="134"/>
    </location>
</feature>
<evidence type="ECO:0000313" key="4">
    <source>
        <dbReference type="Proteomes" id="UP000271098"/>
    </source>
</evidence>
<evidence type="ECO:0000313" key="3">
    <source>
        <dbReference type="EMBL" id="VDN25508.1"/>
    </source>
</evidence>
<keyword evidence="4" id="KW-1185">Reference proteome</keyword>
<keyword evidence="2" id="KW-0812">Transmembrane</keyword>
<gene>
    <name evidence="3" type="ORF">GPUH_LOCUS15175</name>
</gene>
<dbReference type="Proteomes" id="UP000271098">
    <property type="component" value="Unassembled WGS sequence"/>
</dbReference>
<dbReference type="PANTHER" id="PTHR31102">
    <property type="match status" value="1"/>
</dbReference>
<evidence type="ECO:0000256" key="1">
    <source>
        <dbReference type="ARBA" id="ARBA00007367"/>
    </source>
</evidence>
<accession>A0A183E2I3</accession>
<dbReference type="InterPro" id="IPR051843">
    <property type="entry name" value="CPA1_transporter"/>
</dbReference>
<dbReference type="AlphaFoldDB" id="A0A183E2I3"/>
<sequence length="210" mass="22554">MNVFLLVVFHRRFVNPLQNVTLANPTYVDYGHSAISVVVIWIAAVALGYLTHIVGVLLCGILFRNIPAISVHIFIDDAISGFLRKAALTVILIRGGIGLDPEALKNCRSAILRLGIISPIIEAVVITVLAVLIFHMDVRISLIFGMALAATSPAVTIPTMLGLSKKGYGAHSGVPTVLLAAAAIDNMICLTVANILLAIVFSSRLFFFFF</sequence>
<dbReference type="WBParaSite" id="GPUH_0001519401-mRNA-1">
    <property type="protein sequence ID" value="GPUH_0001519401-mRNA-1"/>
    <property type="gene ID" value="GPUH_0001519401"/>
</dbReference>
<protein>
    <submittedName>
        <fullName evidence="5">Na_H_Exchanger domain-containing protein</fullName>
    </submittedName>
</protein>
<feature type="transmembrane region" description="Helical" evidence="2">
    <location>
        <begin position="176"/>
        <end position="201"/>
    </location>
</feature>